<dbReference type="InterPro" id="IPR010869">
    <property type="entry name" value="DUF1501"/>
</dbReference>
<evidence type="ECO:0000313" key="2">
    <source>
        <dbReference type="Proteomes" id="UP000029640"/>
    </source>
</evidence>
<dbReference type="PANTHER" id="PTHR43737:SF1">
    <property type="entry name" value="DUF1501 DOMAIN-CONTAINING PROTEIN"/>
    <property type="match status" value="1"/>
</dbReference>
<dbReference type="HOGENOM" id="CLU_032896_1_0_6"/>
<gene>
    <name evidence="1" type="ORF">HRUBRA_01207</name>
</gene>
<accession>A0A095VSY5</accession>
<dbReference type="PANTHER" id="PTHR43737">
    <property type="entry name" value="BLL7424 PROTEIN"/>
    <property type="match status" value="1"/>
</dbReference>
<dbReference type="STRING" id="1265313.HRUBRA_01207"/>
<reference evidence="1 2" key="1">
    <citation type="journal article" date="2014" name="Genome Announc.">
        <title>Genome Sequence of Gammaproteobacterial Pseudohaliea rubra Type Strain DSM 19751, Isolated from Coastal Seawater of the Mediterranean Sea.</title>
        <authorList>
            <person name="Spring S."/>
            <person name="Fiebig A."/>
            <person name="Riedel T."/>
            <person name="Goker M."/>
            <person name="Klenk H.P."/>
        </authorList>
    </citation>
    <scope>NUCLEOTIDE SEQUENCE [LARGE SCALE GENOMIC DNA]</scope>
    <source>
        <strain evidence="1 2">DSM 19751</strain>
    </source>
</reference>
<keyword evidence="2" id="KW-1185">Reference proteome</keyword>
<name>A0A095VSY5_9GAMM</name>
<evidence type="ECO:0008006" key="3">
    <source>
        <dbReference type="Google" id="ProtNLM"/>
    </source>
</evidence>
<dbReference type="PROSITE" id="PS51318">
    <property type="entry name" value="TAT"/>
    <property type="match status" value="1"/>
</dbReference>
<evidence type="ECO:0000313" key="1">
    <source>
        <dbReference type="EMBL" id="KGE04178.1"/>
    </source>
</evidence>
<protein>
    <recommendedName>
        <fullName evidence="3">Tat (Twin-arginine translocation) pathway signal sequence domain protein</fullName>
    </recommendedName>
</protein>
<dbReference type="eggNOG" id="COG4102">
    <property type="taxonomic scope" value="Bacteria"/>
</dbReference>
<proteinExistence type="predicted"/>
<dbReference type="AlphaFoldDB" id="A0A095VSY5"/>
<organism evidence="1 2">
    <name type="scientific">Pseudohaliea rubra DSM 19751</name>
    <dbReference type="NCBI Taxonomy" id="1265313"/>
    <lineage>
        <taxon>Bacteria</taxon>
        <taxon>Pseudomonadati</taxon>
        <taxon>Pseudomonadota</taxon>
        <taxon>Gammaproteobacteria</taxon>
        <taxon>Cellvibrionales</taxon>
        <taxon>Halieaceae</taxon>
        <taxon>Pseudohaliea</taxon>
    </lineage>
</organism>
<sequence length="459" mass="48627">MPIHLDRRRFLRDTGLLLAGAPLSRALNAQTTDDYRALVCVFLFGGLDCHDVLIPADTASWNDYARLREPLLAQYGTNRLRSKLLPLEGAISSENGSRSFALPPELSGLKSLFDRGRLSWVGNVGPLVTATNRASLEARSVPLPPRLFSHNDQQSVWQASAPEGAQYGWGGLFADALIGSKLNRDATFTTVTGGGADLFLTGRQNVPYQVNVAGPTEFELAELLDVEANSSLTAFSAMLDARKAASGHVLVRDTADAMIRGFSANRDFARALAAAPNPDNPFPSTGLGLQLRAVARTIAARQALGVRRQLFIVGAGGFDSHSNQARTLPQLMQTMDTSLLAFNNAMEDMGLGNSVTLFTASDFGRTLAVNGDGTDHGWGGHHLVMGGAVQGGQILGTVPPATLGHDQDAGGGRLIPTIAVDQYAAALGIWLGLSQAAVSEALPNLANFSSQPLTGLFRT</sequence>
<dbReference type="Pfam" id="PF07394">
    <property type="entry name" value="DUF1501"/>
    <property type="match status" value="1"/>
</dbReference>
<comment type="caution">
    <text evidence="1">The sequence shown here is derived from an EMBL/GenBank/DDBJ whole genome shotgun (WGS) entry which is preliminary data.</text>
</comment>
<dbReference type="EMBL" id="AUVB01000035">
    <property type="protein sequence ID" value="KGE04178.1"/>
    <property type="molecule type" value="Genomic_DNA"/>
</dbReference>
<dbReference type="OrthoDB" id="9779968at2"/>
<dbReference type="PATRIC" id="fig|1265313.6.peg.1191"/>
<dbReference type="RefSeq" id="WP_035516794.1">
    <property type="nucleotide sequence ID" value="NZ_KN234770.1"/>
</dbReference>
<dbReference type="Proteomes" id="UP000029640">
    <property type="component" value="Unassembled WGS sequence"/>
</dbReference>
<dbReference type="InterPro" id="IPR006311">
    <property type="entry name" value="TAT_signal"/>
</dbReference>